<dbReference type="InterPro" id="IPR007055">
    <property type="entry name" value="BON_dom"/>
</dbReference>
<dbReference type="Proteomes" id="UP000315003">
    <property type="component" value="Chromosome"/>
</dbReference>
<keyword evidence="5" id="KW-1185">Reference proteome</keyword>
<evidence type="ECO:0000256" key="2">
    <source>
        <dbReference type="SAM" id="SignalP"/>
    </source>
</evidence>
<evidence type="ECO:0000313" key="5">
    <source>
        <dbReference type="Proteomes" id="UP000315003"/>
    </source>
</evidence>
<organism evidence="4 5">
    <name type="scientific">Stieleria bergensis</name>
    <dbReference type="NCBI Taxonomy" id="2528025"/>
    <lineage>
        <taxon>Bacteria</taxon>
        <taxon>Pseudomonadati</taxon>
        <taxon>Planctomycetota</taxon>
        <taxon>Planctomycetia</taxon>
        <taxon>Pirellulales</taxon>
        <taxon>Pirellulaceae</taxon>
        <taxon>Stieleria</taxon>
    </lineage>
</organism>
<evidence type="ECO:0000259" key="3">
    <source>
        <dbReference type="PROSITE" id="PS50914"/>
    </source>
</evidence>
<evidence type="ECO:0000256" key="1">
    <source>
        <dbReference type="SAM" id="MobiDB-lite"/>
    </source>
</evidence>
<feature type="domain" description="BON" evidence="3">
    <location>
        <begin position="129"/>
        <end position="198"/>
    </location>
</feature>
<feature type="chain" id="PRO_5022171733" evidence="2">
    <location>
        <begin position="32"/>
        <end position="203"/>
    </location>
</feature>
<gene>
    <name evidence="4" type="ORF">SV7mr_36010</name>
</gene>
<accession>A0A517SY41</accession>
<sequence precursor="true">MNRRLFNRPGRHLFIKTLGCFALLAVSTATASAQEENDTSSVAAADTSAFNTLERSSADANGVTQFSSPTSGSAAGGQGNTGGFGGGGAGGLGGFFSGLAQAFGGGNGSNATPRLRVRLRSAVEFTPRTDQHVQDAATKILTNLRHRKSLAGVSVSLQDGVARLEGAVPDQKSSRMSEMLIRLEPGVRSVDNQLKVINSPSDR</sequence>
<keyword evidence="2" id="KW-0732">Signal</keyword>
<dbReference type="RefSeq" id="WP_145274720.1">
    <property type="nucleotide sequence ID" value="NZ_CP036272.1"/>
</dbReference>
<reference evidence="4 5" key="1">
    <citation type="submission" date="2019-02" db="EMBL/GenBank/DDBJ databases">
        <title>Deep-cultivation of Planctomycetes and their phenomic and genomic characterization uncovers novel biology.</title>
        <authorList>
            <person name="Wiegand S."/>
            <person name="Jogler M."/>
            <person name="Boedeker C."/>
            <person name="Pinto D."/>
            <person name="Vollmers J."/>
            <person name="Rivas-Marin E."/>
            <person name="Kohn T."/>
            <person name="Peeters S.H."/>
            <person name="Heuer A."/>
            <person name="Rast P."/>
            <person name="Oberbeckmann S."/>
            <person name="Bunk B."/>
            <person name="Jeske O."/>
            <person name="Meyerdierks A."/>
            <person name="Storesund J.E."/>
            <person name="Kallscheuer N."/>
            <person name="Luecker S."/>
            <person name="Lage O.M."/>
            <person name="Pohl T."/>
            <person name="Merkel B.J."/>
            <person name="Hornburger P."/>
            <person name="Mueller R.-W."/>
            <person name="Bruemmer F."/>
            <person name="Labrenz M."/>
            <person name="Spormann A.M."/>
            <person name="Op den Camp H."/>
            <person name="Overmann J."/>
            <person name="Amann R."/>
            <person name="Jetten M.S.M."/>
            <person name="Mascher T."/>
            <person name="Medema M.H."/>
            <person name="Devos D.P."/>
            <person name="Kaster A.-K."/>
            <person name="Ovreas L."/>
            <person name="Rohde M."/>
            <person name="Galperin M.Y."/>
            <person name="Jogler C."/>
        </authorList>
    </citation>
    <scope>NUCLEOTIDE SEQUENCE [LARGE SCALE GENOMIC DNA]</scope>
    <source>
        <strain evidence="4 5">SV_7m_r</strain>
    </source>
</reference>
<protein>
    <submittedName>
        <fullName evidence="4">BON domain protein</fullName>
    </submittedName>
</protein>
<dbReference type="AlphaFoldDB" id="A0A517SY41"/>
<proteinExistence type="predicted"/>
<dbReference type="EMBL" id="CP036272">
    <property type="protein sequence ID" value="QDT61070.1"/>
    <property type="molecule type" value="Genomic_DNA"/>
</dbReference>
<feature type="compositionally biased region" description="Polar residues" evidence="1">
    <location>
        <begin position="59"/>
        <end position="71"/>
    </location>
</feature>
<dbReference type="Gene3D" id="3.30.1340.30">
    <property type="match status" value="1"/>
</dbReference>
<dbReference type="OrthoDB" id="291345at2"/>
<evidence type="ECO:0000313" key="4">
    <source>
        <dbReference type="EMBL" id="QDT61070.1"/>
    </source>
</evidence>
<dbReference type="Pfam" id="PF04972">
    <property type="entry name" value="BON"/>
    <property type="match status" value="1"/>
</dbReference>
<name>A0A517SY41_9BACT</name>
<dbReference type="PROSITE" id="PS50914">
    <property type="entry name" value="BON"/>
    <property type="match status" value="1"/>
</dbReference>
<feature type="region of interest" description="Disordered" evidence="1">
    <location>
        <begin position="59"/>
        <end position="79"/>
    </location>
</feature>
<feature type="signal peptide" evidence="2">
    <location>
        <begin position="1"/>
        <end position="31"/>
    </location>
</feature>